<gene>
    <name evidence="1" type="ORF">LTS18_003580</name>
</gene>
<comment type="caution">
    <text evidence="1">The sequence shown here is derived from an EMBL/GenBank/DDBJ whole genome shotgun (WGS) entry which is preliminary data.</text>
</comment>
<organism evidence="1 2">
    <name type="scientific">Coniosporium uncinatum</name>
    <dbReference type="NCBI Taxonomy" id="93489"/>
    <lineage>
        <taxon>Eukaryota</taxon>
        <taxon>Fungi</taxon>
        <taxon>Dikarya</taxon>
        <taxon>Ascomycota</taxon>
        <taxon>Pezizomycotina</taxon>
        <taxon>Dothideomycetes</taxon>
        <taxon>Dothideomycetes incertae sedis</taxon>
        <taxon>Coniosporium</taxon>
    </lineage>
</organism>
<sequence length="108" mass="12109">MDPMIYPSPHQFNPGRFIDGDSVVERKREQQTFLGWGAGVHPCMGVTFAKLENKITHALFIAVFDFELCKADGSPAEVGEQPSTDANGTAAMKPKKRVWLKYRVRGKR</sequence>
<evidence type="ECO:0000313" key="1">
    <source>
        <dbReference type="EMBL" id="KAK3079923.1"/>
    </source>
</evidence>
<accession>A0ACC3DTQ8</accession>
<dbReference type="Proteomes" id="UP001186974">
    <property type="component" value="Unassembled WGS sequence"/>
</dbReference>
<protein>
    <submittedName>
        <fullName evidence="1">Uncharacterized protein</fullName>
    </submittedName>
</protein>
<dbReference type="EMBL" id="JAWDJW010000844">
    <property type="protein sequence ID" value="KAK3079923.1"/>
    <property type="molecule type" value="Genomic_DNA"/>
</dbReference>
<name>A0ACC3DTQ8_9PEZI</name>
<keyword evidence="2" id="KW-1185">Reference proteome</keyword>
<proteinExistence type="predicted"/>
<reference evidence="1" key="1">
    <citation type="submission" date="2024-09" db="EMBL/GenBank/DDBJ databases">
        <title>Black Yeasts Isolated from many extreme environments.</title>
        <authorList>
            <person name="Coleine C."/>
            <person name="Stajich J.E."/>
            <person name="Selbmann L."/>
        </authorList>
    </citation>
    <scope>NUCLEOTIDE SEQUENCE</scope>
    <source>
        <strain evidence="1">CCFEE 5737</strain>
    </source>
</reference>
<evidence type="ECO:0000313" key="2">
    <source>
        <dbReference type="Proteomes" id="UP001186974"/>
    </source>
</evidence>